<evidence type="ECO:0000256" key="7">
    <source>
        <dbReference type="SAM" id="Phobius"/>
    </source>
</evidence>
<gene>
    <name evidence="9" type="ORF">D3C57_131305</name>
</gene>
<dbReference type="HOGENOM" id="CLU_056335_0_0_11"/>
<dbReference type="Gene3D" id="3.30.2010.10">
    <property type="entry name" value="Metalloproteases ('zincins'), catalytic domain"/>
    <property type="match status" value="1"/>
</dbReference>
<organism evidence="9 10">
    <name type="scientific">Streptomyces rapamycinicus (strain ATCC 29253 / DSM 41530 / NRRL 5491 / AYB-994)</name>
    <name type="common">Streptomyces hygroscopicus (strain ATCC 29253)</name>
    <dbReference type="NCBI Taxonomy" id="1343740"/>
    <lineage>
        <taxon>Bacteria</taxon>
        <taxon>Bacillati</taxon>
        <taxon>Actinomycetota</taxon>
        <taxon>Actinomycetes</taxon>
        <taxon>Kitasatosporales</taxon>
        <taxon>Streptomycetaceae</taxon>
        <taxon>Streptomyces</taxon>
        <taxon>Streptomyces violaceusniger group</taxon>
    </lineage>
</organism>
<keyword evidence="2" id="KW-0479">Metal-binding</keyword>
<evidence type="ECO:0000256" key="6">
    <source>
        <dbReference type="RuleBase" id="RU003983"/>
    </source>
</evidence>
<dbReference type="eggNOG" id="COG0501">
    <property type="taxonomic scope" value="Bacteria"/>
</dbReference>
<dbReference type="STRING" id="1343740.M271_12295"/>
<sequence>MITAVALGGYAALVGTAVPALLSRARWPHRAPVIAVLAWQGLMATFVVATALMVYHLVLTERHVHEGLVGLLGVCGLAAEAPVSESAPTLGDVLALSAPAVIVLLPFGWFVLCTWRARRARQRHLDMLTLVGEPAPGYDATVVDHGAPAVYCLPGRRRRVVVTQAALDVLSDAQMRAVLEHERAHIEGRHHLLHLLIDAFSRAFPGLPLARHAKEQITLLVEMIADDRALRSHSRDALATAMCEVAAGQAPRGALGVGGPGALIRLRRVLAPRPRPHRVTWLGVVVASTVAPLLPLLVACGP</sequence>
<evidence type="ECO:0000259" key="8">
    <source>
        <dbReference type="Pfam" id="PF01435"/>
    </source>
</evidence>
<keyword evidence="3 6" id="KW-0378">Hydrolase</keyword>
<dbReference type="GO" id="GO:0046872">
    <property type="term" value="F:metal ion binding"/>
    <property type="evidence" value="ECO:0007669"/>
    <property type="project" value="UniProtKB-KW"/>
</dbReference>
<keyword evidence="5 6" id="KW-0482">Metalloprotease</keyword>
<protein>
    <submittedName>
        <fullName evidence="9">Membrane protein</fullName>
    </submittedName>
</protein>
<dbReference type="GO" id="GO:0006508">
    <property type="term" value="P:proteolysis"/>
    <property type="evidence" value="ECO:0007669"/>
    <property type="project" value="UniProtKB-KW"/>
</dbReference>
<dbReference type="KEGG" id="src:M271_12295"/>
<comment type="similarity">
    <text evidence="6">Belongs to the peptidase M48 family.</text>
</comment>
<keyword evidence="7" id="KW-0472">Membrane</keyword>
<keyword evidence="4 6" id="KW-0862">Zinc</keyword>
<evidence type="ECO:0000256" key="5">
    <source>
        <dbReference type="ARBA" id="ARBA00023049"/>
    </source>
</evidence>
<feature type="transmembrane region" description="Helical" evidence="7">
    <location>
        <begin position="96"/>
        <end position="115"/>
    </location>
</feature>
<dbReference type="PANTHER" id="PTHR34978">
    <property type="entry name" value="POSSIBLE SENSOR-TRANSDUCER PROTEIN BLAR"/>
    <property type="match status" value="1"/>
</dbReference>
<dbReference type="GO" id="GO:0004222">
    <property type="term" value="F:metalloendopeptidase activity"/>
    <property type="evidence" value="ECO:0007669"/>
    <property type="project" value="InterPro"/>
</dbReference>
<proteinExistence type="inferred from homology"/>
<keyword evidence="1 6" id="KW-0645">Protease</keyword>
<feature type="transmembrane region" description="Helical" evidence="7">
    <location>
        <begin position="279"/>
        <end position="299"/>
    </location>
</feature>
<dbReference type="RefSeq" id="WP_020867463.1">
    <property type="nucleotide sequence ID" value="NC_022785.1"/>
</dbReference>
<evidence type="ECO:0000256" key="1">
    <source>
        <dbReference type="ARBA" id="ARBA00022670"/>
    </source>
</evidence>
<dbReference type="EMBL" id="QYCY01000002">
    <property type="protein sequence ID" value="RLV73805.1"/>
    <property type="molecule type" value="Genomic_DNA"/>
</dbReference>
<reference evidence="9 10" key="1">
    <citation type="journal article" date="2018" name="J. Biol. Chem.">
        <title>Discovery of the actinoplanic acid pathway in Streptomyces rapamycinicus reveals a genetically conserved synergism with rapamycin.</title>
        <authorList>
            <person name="Mrak P."/>
            <person name="Krastel P."/>
            <person name="Pivk Lukancic P."/>
            <person name="Tao J."/>
            <person name="Pistorius D."/>
            <person name="Moore C.M."/>
        </authorList>
    </citation>
    <scope>NUCLEOTIDE SEQUENCE [LARGE SCALE GENOMIC DNA]</scope>
    <source>
        <strain evidence="9 10">NRRL 5491</strain>
    </source>
</reference>
<comment type="caution">
    <text evidence="9">The sequence shown here is derived from an EMBL/GenBank/DDBJ whole genome shotgun (WGS) entry which is preliminary data.</text>
</comment>
<evidence type="ECO:0000313" key="10">
    <source>
        <dbReference type="Proteomes" id="UP000281594"/>
    </source>
</evidence>
<evidence type="ECO:0000313" key="9">
    <source>
        <dbReference type="EMBL" id="RLV73805.1"/>
    </source>
</evidence>
<dbReference type="CDD" id="cd07326">
    <property type="entry name" value="M56_BlaR1_MecR1_like"/>
    <property type="match status" value="1"/>
</dbReference>
<keyword evidence="7" id="KW-1133">Transmembrane helix</keyword>
<comment type="cofactor">
    <cofactor evidence="6">
        <name>Zn(2+)</name>
        <dbReference type="ChEBI" id="CHEBI:29105"/>
    </cofactor>
    <text evidence="6">Binds 1 zinc ion per subunit.</text>
</comment>
<feature type="transmembrane region" description="Helical" evidence="7">
    <location>
        <begin position="33"/>
        <end position="55"/>
    </location>
</feature>
<dbReference type="Pfam" id="PF01435">
    <property type="entry name" value="Peptidase_M48"/>
    <property type="match status" value="1"/>
</dbReference>
<feature type="domain" description="Peptidase M48" evidence="8">
    <location>
        <begin position="116"/>
        <end position="198"/>
    </location>
</feature>
<dbReference type="PANTHER" id="PTHR34978:SF3">
    <property type="entry name" value="SLR0241 PROTEIN"/>
    <property type="match status" value="1"/>
</dbReference>
<dbReference type="AlphaFoldDB" id="A0A0A0NI34"/>
<dbReference type="InterPro" id="IPR052173">
    <property type="entry name" value="Beta-lactam_resp_regulator"/>
</dbReference>
<dbReference type="InterPro" id="IPR001915">
    <property type="entry name" value="Peptidase_M48"/>
</dbReference>
<evidence type="ECO:0000256" key="3">
    <source>
        <dbReference type="ARBA" id="ARBA00022801"/>
    </source>
</evidence>
<accession>A0A0A0NI34</accession>
<dbReference type="Proteomes" id="UP000281594">
    <property type="component" value="Unassembled WGS sequence"/>
</dbReference>
<name>A0A0A0NI34_STRRN</name>
<evidence type="ECO:0000256" key="4">
    <source>
        <dbReference type="ARBA" id="ARBA00022833"/>
    </source>
</evidence>
<evidence type="ECO:0000256" key="2">
    <source>
        <dbReference type="ARBA" id="ARBA00022723"/>
    </source>
</evidence>
<keyword evidence="7" id="KW-0812">Transmembrane</keyword>
<feature type="transmembrane region" description="Helical" evidence="7">
    <location>
        <begin position="67"/>
        <end position="84"/>
    </location>
</feature>